<keyword evidence="11" id="KW-1185">Reference proteome</keyword>
<evidence type="ECO:0000256" key="3">
    <source>
        <dbReference type="ARBA" id="ARBA00012662"/>
    </source>
</evidence>
<feature type="domain" description="Alpha-L-fucosidase C-terminal" evidence="9">
    <location>
        <begin position="423"/>
        <end position="504"/>
    </location>
</feature>
<dbReference type="PANTHER" id="PTHR10030">
    <property type="entry name" value="ALPHA-L-FUCOSIDASE"/>
    <property type="match status" value="1"/>
</dbReference>
<evidence type="ECO:0000313" key="11">
    <source>
        <dbReference type="Proteomes" id="UP000366872"/>
    </source>
</evidence>
<name>A0A6C2UA71_PONDE</name>
<gene>
    <name evidence="10" type="ORF">PDESU_04875</name>
</gene>
<dbReference type="GO" id="GO:0016139">
    <property type="term" value="P:glycoside catabolic process"/>
    <property type="evidence" value="ECO:0007669"/>
    <property type="project" value="TreeGrafter"/>
</dbReference>
<dbReference type="SUPFAM" id="SSF51445">
    <property type="entry name" value="(Trans)glycosidases"/>
    <property type="match status" value="1"/>
</dbReference>
<organism evidence="10 11">
    <name type="scientific">Pontiella desulfatans</name>
    <dbReference type="NCBI Taxonomy" id="2750659"/>
    <lineage>
        <taxon>Bacteria</taxon>
        <taxon>Pseudomonadati</taxon>
        <taxon>Kiritimatiellota</taxon>
        <taxon>Kiritimatiellia</taxon>
        <taxon>Kiritimatiellales</taxon>
        <taxon>Pontiellaceae</taxon>
        <taxon>Pontiella</taxon>
    </lineage>
</organism>
<evidence type="ECO:0000256" key="5">
    <source>
        <dbReference type="ARBA" id="ARBA00022801"/>
    </source>
</evidence>
<feature type="chain" id="PRO_5025644115" description="alpha-L-fucosidase" evidence="7">
    <location>
        <begin position="20"/>
        <end position="528"/>
    </location>
</feature>
<protein>
    <recommendedName>
        <fullName evidence="3">alpha-L-fucosidase</fullName>
        <ecNumber evidence="3">3.2.1.51</ecNumber>
    </recommendedName>
</protein>
<dbReference type="GO" id="GO:0005764">
    <property type="term" value="C:lysosome"/>
    <property type="evidence" value="ECO:0007669"/>
    <property type="project" value="TreeGrafter"/>
</dbReference>
<evidence type="ECO:0000256" key="2">
    <source>
        <dbReference type="ARBA" id="ARBA00007951"/>
    </source>
</evidence>
<dbReference type="Proteomes" id="UP000366872">
    <property type="component" value="Unassembled WGS sequence"/>
</dbReference>
<evidence type="ECO:0000256" key="1">
    <source>
        <dbReference type="ARBA" id="ARBA00004071"/>
    </source>
</evidence>
<dbReference type="EC" id="3.2.1.51" evidence="3"/>
<dbReference type="Pfam" id="PF01120">
    <property type="entry name" value="Alpha_L_fucos"/>
    <property type="match status" value="1"/>
</dbReference>
<dbReference type="Gene3D" id="3.20.20.80">
    <property type="entry name" value="Glycosidases"/>
    <property type="match status" value="1"/>
</dbReference>
<feature type="signal peptide" evidence="7">
    <location>
        <begin position="1"/>
        <end position="19"/>
    </location>
</feature>
<reference evidence="10 11" key="1">
    <citation type="submission" date="2019-04" db="EMBL/GenBank/DDBJ databases">
        <authorList>
            <person name="Van Vliet M D."/>
        </authorList>
    </citation>
    <scope>NUCLEOTIDE SEQUENCE [LARGE SCALE GENOMIC DNA]</scope>
    <source>
        <strain evidence="10 11">F1</strain>
    </source>
</reference>
<evidence type="ECO:0000313" key="10">
    <source>
        <dbReference type="EMBL" id="VGO16284.1"/>
    </source>
</evidence>
<dbReference type="InterPro" id="IPR000933">
    <property type="entry name" value="Glyco_hydro_29"/>
</dbReference>
<feature type="domain" description="Glycoside hydrolase family 29 N-terminal" evidence="8">
    <location>
        <begin position="15"/>
        <end position="381"/>
    </location>
</feature>
<dbReference type="AlphaFoldDB" id="A0A6C2UA71"/>
<sequence>MKSLKIALCLLVAAQVASAAKKVDMDVWGPLMERGVPQWAKDAKFGIYAHWGVYSVAGQWDFAEPNWGNGYICGYQRYYSTSPKQDMRVQFEKNVGPIQEGFGYKDLAKQFQPIDFDPDYWADLMARSGAKYAGICAIHHDGYAMWDSDVIDLCAGKLGPKRDLLGDMMKAIEKHGMKTFTSFHHARTYKHFQGLRKKLAADPDYAQVDLLDPNLRNYYWYAGDEDYFADIRYKLTREVIDKYQPDGIWFDGGGGKYGTEVVLNDFFNMGDKAGKEVVVHNKGNFPEKFGVYSYENGHARPLYIEWPWEDDTPSATGWCDWPWFKDIEYKKPRDIVVRLCDLVARNGGLLLSMNPRPDGKLDQGQIDLLEGIGSWLDGNGEAIYATVPWKIFAEGNTGHLKYYQYKADGTKSRGVQPDPKQLTHEDVRFTRNGESLYATVLGVPTSGTAVIQSLGNGTSVSESNKIKSIELLGHGPVKWSRSEDALSITLPAELPNEWALSFKINVDGELDKSKPDVDGSKMKLPKQT</sequence>
<dbReference type="PRINTS" id="PR00741">
    <property type="entry name" value="GLHYDRLASE29"/>
</dbReference>
<dbReference type="InterPro" id="IPR031919">
    <property type="entry name" value="Fucosidase_C"/>
</dbReference>
<dbReference type="EMBL" id="CAAHFG010000003">
    <property type="protein sequence ID" value="VGO16284.1"/>
    <property type="molecule type" value="Genomic_DNA"/>
</dbReference>
<accession>A0A6C2UA71</accession>
<comment type="function">
    <text evidence="1">Alpha-L-fucosidase is responsible for hydrolyzing the alpha-1,6-linked fucose joined to the reducing-end N-acetylglucosamine of the carbohydrate moieties of glycoproteins.</text>
</comment>
<dbReference type="Pfam" id="PF16757">
    <property type="entry name" value="Fucosidase_C"/>
    <property type="match status" value="1"/>
</dbReference>
<dbReference type="InterPro" id="IPR016286">
    <property type="entry name" value="FUC_metazoa-typ"/>
</dbReference>
<keyword evidence="4 7" id="KW-0732">Signal</keyword>
<dbReference type="SMART" id="SM00812">
    <property type="entry name" value="Alpha_L_fucos"/>
    <property type="match status" value="1"/>
</dbReference>
<dbReference type="InterPro" id="IPR057739">
    <property type="entry name" value="Glyco_hydro_29_N"/>
</dbReference>
<dbReference type="GO" id="GO:0004560">
    <property type="term" value="F:alpha-L-fucosidase activity"/>
    <property type="evidence" value="ECO:0007669"/>
    <property type="project" value="InterPro"/>
</dbReference>
<dbReference type="Gene3D" id="2.60.40.1180">
    <property type="entry name" value="Golgi alpha-mannosidase II"/>
    <property type="match status" value="1"/>
</dbReference>
<evidence type="ECO:0000256" key="4">
    <source>
        <dbReference type="ARBA" id="ARBA00022729"/>
    </source>
</evidence>
<keyword evidence="6" id="KW-0326">Glycosidase</keyword>
<evidence type="ECO:0000259" key="9">
    <source>
        <dbReference type="Pfam" id="PF16757"/>
    </source>
</evidence>
<keyword evidence="5" id="KW-0378">Hydrolase</keyword>
<dbReference type="PANTHER" id="PTHR10030:SF37">
    <property type="entry name" value="ALPHA-L-FUCOSIDASE-RELATED"/>
    <property type="match status" value="1"/>
</dbReference>
<evidence type="ECO:0000256" key="7">
    <source>
        <dbReference type="SAM" id="SignalP"/>
    </source>
</evidence>
<dbReference type="RefSeq" id="WP_168442553.1">
    <property type="nucleotide sequence ID" value="NZ_CAAHFG010000003.1"/>
</dbReference>
<dbReference type="GO" id="GO:0006004">
    <property type="term" value="P:fucose metabolic process"/>
    <property type="evidence" value="ECO:0007669"/>
    <property type="project" value="InterPro"/>
</dbReference>
<proteinExistence type="inferred from homology"/>
<dbReference type="InterPro" id="IPR017853">
    <property type="entry name" value="GH"/>
</dbReference>
<evidence type="ECO:0000259" key="8">
    <source>
        <dbReference type="Pfam" id="PF01120"/>
    </source>
</evidence>
<evidence type="ECO:0000256" key="6">
    <source>
        <dbReference type="ARBA" id="ARBA00023295"/>
    </source>
</evidence>
<comment type="similarity">
    <text evidence="2">Belongs to the glycosyl hydrolase 29 family.</text>
</comment>
<dbReference type="InterPro" id="IPR013780">
    <property type="entry name" value="Glyco_hydro_b"/>
</dbReference>